<accession>S5TX81</accession>
<name>S5TX81_9GAMM</name>
<proteinExistence type="predicted"/>
<organism evidence="1 2">
    <name type="scientific">Cycloclasticus zancles 78-ME</name>
    <dbReference type="NCBI Taxonomy" id="1198232"/>
    <lineage>
        <taxon>Bacteria</taxon>
        <taxon>Pseudomonadati</taxon>
        <taxon>Pseudomonadota</taxon>
        <taxon>Gammaproteobacteria</taxon>
        <taxon>Thiotrichales</taxon>
        <taxon>Piscirickettsiaceae</taxon>
        <taxon>Cycloclasticus</taxon>
    </lineage>
</organism>
<evidence type="ECO:0000313" key="2">
    <source>
        <dbReference type="Proteomes" id="UP000015380"/>
    </source>
</evidence>
<reference evidence="1 2" key="1">
    <citation type="submission" date="2013-05" db="EMBL/GenBank/DDBJ databases">
        <title>Between feast and famine: a lifestyle of most important marine PAH-degrading bacterium Cycloclasticus sp. 7ME.</title>
        <authorList>
            <person name="Yakimov M.M."/>
            <person name="Messina E."/>
            <person name="Genovese M."/>
            <person name="Denaro R."/>
            <person name="Crisafi F."/>
            <person name="Russo D."/>
            <person name="Cappello S."/>
            <person name="Santisi S."/>
            <person name="Smedile F."/>
            <person name="Golyshina O.V."/>
            <person name="Tran H."/>
            <person name="Pieper D.H."/>
            <person name="Golyshin P.N."/>
            <person name="Giuliano L."/>
        </authorList>
    </citation>
    <scope>NUCLEOTIDE SEQUENCE [LARGE SCALE GENOMIC DNA]</scope>
    <source>
        <strain evidence="1 2">78-ME</strain>
    </source>
</reference>
<dbReference type="EMBL" id="CP005996">
    <property type="protein sequence ID" value="AGS39603.1"/>
    <property type="molecule type" value="Genomic_DNA"/>
</dbReference>
<gene>
    <name evidence="1" type="ORF">CYCME_1274</name>
</gene>
<keyword evidence="2" id="KW-1185">Reference proteome</keyword>
<protein>
    <submittedName>
        <fullName evidence="1">Uncharacterized protein</fullName>
    </submittedName>
</protein>
<evidence type="ECO:0000313" key="1">
    <source>
        <dbReference type="EMBL" id="AGS39603.1"/>
    </source>
</evidence>
<dbReference type="AlphaFoldDB" id="S5TX81"/>
<dbReference type="KEGG" id="cza:CYCME_1274"/>
<dbReference type="HOGENOM" id="CLU_3381491_0_0_6"/>
<reference evidence="2" key="2">
    <citation type="journal article" date="2016" name="Environ. Microbiol. Rep.">
        <title>Analysis of defence systems and a conjugative IncP-1 plasmid in the marine polyaromatic hydrocarbons-degrading bacterium Cycloclasticus sp. 78-ME.</title>
        <authorList>
            <person name="Yakimov M.M."/>
            <person name="Crisafi F."/>
            <person name="Messina E."/>
            <person name="Smedile F."/>
            <person name="Lopatina A."/>
            <person name="Denaro R."/>
            <person name="Pieper D.H."/>
            <person name="Golyshin P.N."/>
            <person name="Giuliano L."/>
        </authorList>
    </citation>
    <scope>NUCLEOTIDE SEQUENCE [LARGE SCALE GENOMIC DNA]</scope>
    <source>
        <strain evidence="2">78-ME</strain>
    </source>
</reference>
<sequence>MIDFRADENTKLKEDIERLTSPKAFLYNWKSFP</sequence>
<dbReference type="Proteomes" id="UP000015380">
    <property type="component" value="Chromosome"/>
</dbReference>